<evidence type="ECO:0000313" key="2">
    <source>
        <dbReference type="EMBL" id="TPG55776.1"/>
    </source>
</evidence>
<sequence>MTRFALLWLCLLVLLSGCAANKAMDADNVTPAQAWLRPGVRVKLPAPTLATPLHQQQLLSATVDGKTQSLLVLLSADGQSLQLAGLSPLGIRLFKLLYDQQGIHTDQAVSLGKMPPASQVLADIMLSYWPLSRWQPLLPPGWRLEDTGERRVLSDQNGQEVTRIDYLQRGNQRQPVSITQRAFRYQINIQNVGN</sequence>
<dbReference type="InterPro" id="IPR021675">
    <property type="entry name" value="DUF3261"/>
</dbReference>
<keyword evidence="1" id="KW-0732">Signal</keyword>
<feature type="chain" id="PRO_5021457296" evidence="1">
    <location>
        <begin position="20"/>
        <end position="194"/>
    </location>
</feature>
<feature type="signal peptide" evidence="1">
    <location>
        <begin position="1"/>
        <end position="19"/>
    </location>
</feature>
<dbReference type="PROSITE" id="PS51257">
    <property type="entry name" value="PROKAR_LIPOPROTEIN"/>
    <property type="match status" value="1"/>
</dbReference>
<dbReference type="EMBL" id="RCZD01000017">
    <property type="protein sequence ID" value="TPG55776.1"/>
    <property type="molecule type" value="Genomic_DNA"/>
</dbReference>
<name>A0A502G3I1_9GAMM</name>
<dbReference type="Proteomes" id="UP000317663">
    <property type="component" value="Unassembled WGS sequence"/>
</dbReference>
<gene>
    <name evidence="2" type="ORF">EAH77_22600</name>
</gene>
<dbReference type="AlphaFoldDB" id="A0A502G3I1"/>
<evidence type="ECO:0000313" key="3">
    <source>
        <dbReference type="Proteomes" id="UP000317663"/>
    </source>
</evidence>
<dbReference type="OrthoDB" id="6228084at2"/>
<dbReference type="RefSeq" id="WP_140475275.1">
    <property type="nucleotide sequence ID" value="NZ_RCZD01000017.1"/>
</dbReference>
<evidence type="ECO:0000256" key="1">
    <source>
        <dbReference type="SAM" id="SignalP"/>
    </source>
</evidence>
<organism evidence="2 3">
    <name type="scientific">Ewingella americana</name>
    <dbReference type="NCBI Taxonomy" id="41202"/>
    <lineage>
        <taxon>Bacteria</taxon>
        <taxon>Pseudomonadati</taxon>
        <taxon>Pseudomonadota</taxon>
        <taxon>Gammaproteobacteria</taxon>
        <taxon>Enterobacterales</taxon>
        <taxon>Yersiniaceae</taxon>
        <taxon>Ewingella</taxon>
    </lineage>
</organism>
<proteinExistence type="predicted"/>
<reference evidence="2 3" key="1">
    <citation type="journal article" date="2019" name="Environ. Microbiol.">
        <title>Species interactions and distinct microbial communities in high Arctic permafrost affected cryosols are associated with the CH4 and CO2 gas fluxes.</title>
        <authorList>
            <person name="Altshuler I."/>
            <person name="Hamel J."/>
            <person name="Turney S."/>
            <person name="Magnuson E."/>
            <person name="Levesque R."/>
            <person name="Greer C."/>
            <person name="Whyte L.G."/>
        </authorList>
    </citation>
    <scope>NUCLEOTIDE SEQUENCE [LARGE SCALE GENOMIC DNA]</scope>
    <source>
        <strain evidence="2 3">E4</strain>
    </source>
</reference>
<comment type="caution">
    <text evidence="2">The sequence shown here is derived from an EMBL/GenBank/DDBJ whole genome shotgun (WGS) entry which is preliminary data.</text>
</comment>
<keyword evidence="3" id="KW-1185">Reference proteome</keyword>
<protein>
    <submittedName>
        <fullName evidence="2">DUF3261 domain-containing protein</fullName>
    </submittedName>
</protein>
<dbReference type="Pfam" id="PF11659">
    <property type="entry name" value="DUF3261"/>
    <property type="match status" value="1"/>
</dbReference>
<accession>A0A502G3I1</accession>